<dbReference type="Pfam" id="PF00047">
    <property type="entry name" value="ig"/>
    <property type="match status" value="1"/>
</dbReference>
<name>A0A1W4X101_AGRPL</name>
<dbReference type="SMART" id="SM00409">
    <property type="entry name" value="IG"/>
    <property type="match status" value="1"/>
</dbReference>
<dbReference type="InterPro" id="IPR007110">
    <property type="entry name" value="Ig-like_dom"/>
</dbReference>
<dbReference type="SUPFAM" id="SSF48726">
    <property type="entry name" value="Immunoglobulin"/>
    <property type="match status" value="1"/>
</dbReference>
<dbReference type="OrthoDB" id="6333371at2759"/>
<evidence type="ECO:0000259" key="1">
    <source>
        <dbReference type="PROSITE" id="PS50835"/>
    </source>
</evidence>
<keyword evidence="2" id="KW-1185">Reference proteome</keyword>
<dbReference type="InterPro" id="IPR013783">
    <property type="entry name" value="Ig-like_fold"/>
</dbReference>
<accession>A0A1W4X101</accession>
<gene>
    <name evidence="3" type="primary">LOC108737623</name>
</gene>
<dbReference type="KEGG" id="apln:108737623"/>
<dbReference type="RefSeq" id="XP_018326073.1">
    <property type="nucleotide sequence ID" value="XM_018470571.1"/>
</dbReference>
<feature type="domain" description="Ig-like" evidence="1">
    <location>
        <begin position="24"/>
        <end position="127"/>
    </location>
</feature>
<evidence type="ECO:0000313" key="3">
    <source>
        <dbReference type="RefSeq" id="XP_018326073.1"/>
    </source>
</evidence>
<dbReference type="Proteomes" id="UP000192223">
    <property type="component" value="Unplaced"/>
</dbReference>
<organism evidence="2 3">
    <name type="scientific">Agrilus planipennis</name>
    <name type="common">Emerald ash borer</name>
    <name type="synonym">Agrilus marcopoli</name>
    <dbReference type="NCBI Taxonomy" id="224129"/>
    <lineage>
        <taxon>Eukaryota</taxon>
        <taxon>Metazoa</taxon>
        <taxon>Ecdysozoa</taxon>
        <taxon>Arthropoda</taxon>
        <taxon>Hexapoda</taxon>
        <taxon>Insecta</taxon>
        <taxon>Pterygota</taxon>
        <taxon>Neoptera</taxon>
        <taxon>Endopterygota</taxon>
        <taxon>Coleoptera</taxon>
        <taxon>Polyphaga</taxon>
        <taxon>Elateriformia</taxon>
        <taxon>Buprestoidea</taxon>
        <taxon>Buprestidae</taxon>
        <taxon>Agrilinae</taxon>
        <taxon>Agrilus</taxon>
    </lineage>
</organism>
<dbReference type="AlphaFoldDB" id="A0A1W4X101"/>
<sequence length="274" mass="31329">MLVMMDIIETFLIIQFTICVFGLKNVNIVIEPPIVEKGNSVTIQCNYDLEGELLYIVKWYRGQREFYRYVPQSRPTTMKFPFNGLDIDEDQSNENRVHLRNVDYNLAGNFSCEVSTDAPAFYTNIVSKELKVVELSKNKRLPVLVTDKPKYEEGDVLNASCSSSPSNPAASIYFILNNIVICGPCNTTIYKKEGLWLARSNLLLPLFPSHFNTDNLILRCVTHVTDRYQQEIEIQIYNRPYPIPQRVISSGAILTNGKLLLSCLTLSIFVCFYK</sequence>
<dbReference type="Gene3D" id="2.60.40.10">
    <property type="entry name" value="Immunoglobulins"/>
    <property type="match status" value="1"/>
</dbReference>
<dbReference type="InterPro" id="IPR013151">
    <property type="entry name" value="Immunoglobulin_dom"/>
</dbReference>
<dbReference type="STRING" id="224129.A0A1W4X101"/>
<dbReference type="InterPro" id="IPR003599">
    <property type="entry name" value="Ig_sub"/>
</dbReference>
<dbReference type="FunFam" id="2.60.40.10:FF:000437">
    <property type="entry name" value="Beat-IIIc, isoform A"/>
    <property type="match status" value="1"/>
</dbReference>
<dbReference type="PANTHER" id="PTHR21261:SF6">
    <property type="entry name" value="BEATEN PATH IIA-RELATED"/>
    <property type="match status" value="1"/>
</dbReference>
<dbReference type="PROSITE" id="PS50835">
    <property type="entry name" value="IG_LIKE"/>
    <property type="match status" value="1"/>
</dbReference>
<dbReference type="InterPro" id="IPR036179">
    <property type="entry name" value="Ig-like_dom_sf"/>
</dbReference>
<dbReference type="PANTHER" id="PTHR21261">
    <property type="entry name" value="BEAT PROTEIN"/>
    <property type="match status" value="1"/>
</dbReference>
<reference evidence="3" key="1">
    <citation type="submission" date="2025-08" db="UniProtKB">
        <authorList>
            <consortium name="RefSeq"/>
        </authorList>
    </citation>
    <scope>IDENTIFICATION</scope>
    <source>
        <tissue evidence="3">Entire body</tissue>
    </source>
</reference>
<protein>
    <submittedName>
        <fullName evidence="3">Uncharacterized protein LOC108737623</fullName>
    </submittedName>
</protein>
<evidence type="ECO:0000313" key="2">
    <source>
        <dbReference type="Proteomes" id="UP000192223"/>
    </source>
</evidence>
<dbReference type="GeneID" id="108737623"/>
<proteinExistence type="predicted"/>
<dbReference type="InParanoid" id="A0A1W4X101"/>